<proteinExistence type="predicted"/>
<keyword evidence="2" id="KW-1185">Reference proteome</keyword>
<protein>
    <submittedName>
        <fullName evidence="1">RND efflux system inner membrane transporter CmeB</fullName>
    </submittedName>
</protein>
<comment type="caution">
    <text evidence="1">The sequence shown here is derived from an EMBL/GenBank/DDBJ whole genome shotgun (WGS) entry which is preliminary data.</text>
</comment>
<reference evidence="1 2" key="2">
    <citation type="submission" date="2014-09" db="EMBL/GenBank/DDBJ databases">
        <authorList>
            <consortium name="NBRP consortium"/>
            <person name="Sawabe T."/>
            <person name="Meirelles P."/>
            <person name="Nakanishi M."/>
            <person name="Sayaka M."/>
            <person name="Hattori M."/>
            <person name="Ohkuma M."/>
        </authorList>
    </citation>
    <scope>NUCLEOTIDE SEQUENCE [LARGE SCALE GENOMIC DNA]</scope>
    <source>
        <strain evidence="1 2">JCM 19240</strain>
    </source>
</reference>
<organism evidence="1 2">
    <name type="scientific">Vibrio maritimus</name>
    <dbReference type="NCBI Taxonomy" id="990268"/>
    <lineage>
        <taxon>Bacteria</taxon>
        <taxon>Pseudomonadati</taxon>
        <taxon>Pseudomonadota</taxon>
        <taxon>Gammaproteobacteria</taxon>
        <taxon>Vibrionales</taxon>
        <taxon>Vibrionaceae</taxon>
        <taxon>Vibrio</taxon>
    </lineage>
</organism>
<accession>A0A090SWP9</accession>
<gene>
    <name evidence="1" type="ORF">JCM19240_5626</name>
</gene>
<reference evidence="1 2" key="1">
    <citation type="submission" date="2014-09" db="EMBL/GenBank/DDBJ databases">
        <title>Vibrio maritimus JCM 19240. (C210) whole genome shotgun sequence.</title>
        <authorList>
            <person name="Sawabe T."/>
            <person name="Meirelles P."/>
            <person name="Nakanishi M."/>
            <person name="Sayaka M."/>
            <person name="Hattori M."/>
            <person name="Ohkuma M."/>
        </authorList>
    </citation>
    <scope>NUCLEOTIDE SEQUENCE [LARGE SCALE GENOMIC DNA]</scope>
    <source>
        <strain evidence="1 2">JCM 19240</strain>
    </source>
</reference>
<dbReference type="AlphaFoldDB" id="A0A090SWP9"/>
<evidence type="ECO:0000313" key="2">
    <source>
        <dbReference type="Proteomes" id="UP000029224"/>
    </source>
</evidence>
<sequence length="39" mass="4396">MCVLLAGTFLIPGFYALIQHRREKIHGGNTKLVPLEDDE</sequence>
<evidence type="ECO:0000313" key="1">
    <source>
        <dbReference type="EMBL" id="GAL32195.1"/>
    </source>
</evidence>
<name>A0A090SWP9_9VIBR</name>
<dbReference type="Proteomes" id="UP000029224">
    <property type="component" value="Unassembled WGS sequence"/>
</dbReference>
<dbReference type="EMBL" id="BBMT01000001">
    <property type="protein sequence ID" value="GAL32195.1"/>
    <property type="molecule type" value="Genomic_DNA"/>
</dbReference>